<evidence type="ECO:0000313" key="2">
    <source>
        <dbReference type="Proteomes" id="UP000283855"/>
    </source>
</evidence>
<dbReference type="AlphaFoldDB" id="A0A413T575"/>
<gene>
    <name evidence="1" type="ORF">DW921_00610</name>
</gene>
<organism evidence="1 2">
    <name type="scientific">Phocaeicola coprophilus</name>
    <dbReference type="NCBI Taxonomy" id="387090"/>
    <lineage>
        <taxon>Bacteria</taxon>
        <taxon>Pseudomonadati</taxon>
        <taxon>Bacteroidota</taxon>
        <taxon>Bacteroidia</taxon>
        <taxon>Bacteroidales</taxon>
        <taxon>Bacteroidaceae</taxon>
        <taxon>Phocaeicola</taxon>
    </lineage>
</organism>
<dbReference type="EMBL" id="QSFT01000001">
    <property type="protein sequence ID" value="RHA78997.1"/>
    <property type="molecule type" value="Genomic_DNA"/>
</dbReference>
<comment type="caution">
    <text evidence="1">The sequence shown here is derived from an EMBL/GenBank/DDBJ whole genome shotgun (WGS) entry which is preliminary data.</text>
</comment>
<protein>
    <submittedName>
        <fullName evidence="1">Uncharacterized protein</fullName>
    </submittedName>
</protein>
<evidence type="ECO:0000313" key="1">
    <source>
        <dbReference type="EMBL" id="RHA78997.1"/>
    </source>
</evidence>
<accession>A0A413T575</accession>
<sequence length="74" mass="8502">MEKLTKENKLGETFTWNGHTLEVAEVEDPEDPCSGCWFFEHTISCYGNGLNCMDDSREDHTNVIFKNSTKTEKL</sequence>
<name>A0A413T575_9BACT</name>
<dbReference type="RefSeq" id="WP_118399809.1">
    <property type="nucleotide sequence ID" value="NZ_CABJGD010000001.1"/>
</dbReference>
<dbReference type="Proteomes" id="UP000283855">
    <property type="component" value="Unassembled WGS sequence"/>
</dbReference>
<proteinExistence type="predicted"/>
<reference evidence="1 2" key="1">
    <citation type="submission" date="2018-08" db="EMBL/GenBank/DDBJ databases">
        <title>A genome reference for cultivated species of the human gut microbiota.</title>
        <authorList>
            <person name="Zou Y."/>
            <person name="Xue W."/>
            <person name="Luo G."/>
        </authorList>
    </citation>
    <scope>NUCLEOTIDE SEQUENCE [LARGE SCALE GENOMIC DNA]</scope>
    <source>
        <strain evidence="1 2">AM42-38</strain>
    </source>
</reference>